<comment type="caution">
    <text evidence="2">The sequence shown here is derived from an EMBL/GenBank/DDBJ whole genome shotgun (WGS) entry which is preliminary data.</text>
</comment>
<dbReference type="Gene3D" id="3.90.920.10">
    <property type="entry name" value="DNA primase, PRIM domain"/>
    <property type="match status" value="1"/>
</dbReference>
<dbReference type="EMBL" id="JBHSHC010000093">
    <property type="protein sequence ID" value="MFC4767894.1"/>
    <property type="molecule type" value="Genomic_DNA"/>
</dbReference>
<sequence length="60" mass="6810">MAVIFRWGRDAIDGARPLATVSAPVTWEEVADGFHPSDLTMWNMAERIKEKGDLFQPLKH</sequence>
<accession>A0ABV9Q230</accession>
<protein>
    <recommendedName>
        <fullName evidence="1">DNA ligase D polymerase domain-containing protein</fullName>
    </recommendedName>
</protein>
<proteinExistence type="predicted"/>
<name>A0ABV9Q230_9BACL</name>
<organism evidence="2 3">
    <name type="scientific">Effusibacillus consociatus</name>
    <dbReference type="NCBI Taxonomy" id="1117041"/>
    <lineage>
        <taxon>Bacteria</taxon>
        <taxon>Bacillati</taxon>
        <taxon>Bacillota</taxon>
        <taxon>Bacilli</taxon>
        <taxon>Bacillales</taxon>
        <taxon>Alicyclobacillaceae</taxon>
        <taxon>Effusibacillus</taxon>
    </lineage>
</organism>
<dbReference type="InterPro" id="IPR014145">
    <property type="entry name" value="LigD_pol_dom"/>
</dbReference>
<dbReference type="Proteomes" id="UP001596002">
    <property type="component" value="Unassembled WGS sequence"/>
</dbReference>
<evidence type="ECO:0000313" key="3">
    <source>
        <dbReference type="Proteomes" id="UP001596002"/>
    </source>
</evidence>
<feature type="domain" description="DNA ligase D polymerase" evidence="1">
    <location>
        <begin position="15"/>
        <end position="55"/>
    </location>
</feature>
<evidence type="ECO:0000313" key="2">
    <source>
        <dbReference type="EMBL" id="MFC4767894.1"/>
    </source>
</evidence>
<dbReference type="Pfam" id="PF21686">
    <property type="entry name" value="LigD_Prim-Pol"/>
    <property type="match status" value="1"/>
</dbReference>
<keyword evidence="3" id="KW-1185">Reference proteome</keyword>
<reference evidence="3" key="1">
    <citation type="journal article" date="2019" name="Int. J. Syst. Evol. Microbiol.">
        <title>The Global Catalogue of Microorganisms (GCM) 10K type strain sequencing project: providing services to taxonomists for standard genome sequencing and annotation.</title>
        <authorList>
            <consortium name="The Broad Institute Genomics Platform"/>
            <consortium name="The Broad Institute Genome Sequencing Center for Infectious Disease"/>
            <person name="Wu L."/>
            <person name="Ma J."/>
        </authorList>
    </citation>
    <scope>NUCLEOTIDE SEQUENCE [LARGE SCALE GENOMIC DNA]</scope>
    <source>
        <strain evidence="3">WYCCWR 12678</strain>
    </source>
</reference>
<gene>
    <name evidence="2" type="ORF">ACFO8Q_11075</name>
</gene>
<evidence type="ECO:0000259" key="1">
    <source>
        <dbReference type="Pfam" id="PF21686"/>
    </source>
</evidence>